<keyword evidence="5" id="KW-1185">Reference proteome</keyword>
<dbReference type="EMBL" id="JAGRRH010000093">
    <property type="protein sequence ID" value="KAG7337146.1"/>
    <property type="molecule type" value="Genomic_DNA"/>
</dbReference>
<dbReference type="Proteomes" id="UP000693970">
    <property type="component" value="Unassembled WGS sequence"/>
</dbReference>
<feature type="signal peptide" evidence="2">
    <location>
        <begin position="1"/>
        <end position="21"/>
    </location>
</feature>
<feature type="compositionally biased region" description="Polar residues" evidence="1">
    <location>
        <begin position="38"/>
        <end position="54"/>
    </location>
</feature>
<gene>
    <name evidence="4" type="ORF">IV203_021686</name>
    <name evidence="3" type="ORF">IV203_022761</name>
</gene>
<proteinExistence type="predicted"/>
<keyword evidence="2" id="KW-0732">Signal</keyword>
<dbReference type="EMBL" id="JAGRRH010000023">
    <property type="protein sequence ID" value="KAG7343678.1"/>
    <property type="molecule type" value="Genomic_DNA"/>
</dbReference>
<feature type="region of interest" description="Disordered" evidence="1">
    <location>
        <begin position="23"/>
        <end position="137"/>
    </location>
</feature>
<comment type="caution">
    <text evidence="3">The sequence shown here is derived from an EMBL/GenBank/DDBJ whole genome shotgun (WGS) entry which is preliminary data.</text>
</comment>
<name>A0A9K3K4W7_9STRA</name>
<dbReference type="AlphaFoldDB" id="A0A9K3K4W7"/>
<protein>
    <submittedName>
        <fullName evidence="3">Uncharacterized protein</fullName>
    </submittedName>
</protein>
<accession>A0A9K3K4W7</accession>
<sequence>MKTTSLFLILAVFIMCSLSQADRGHPAMTKPDLAVDNRPQNTSVTSSKQKQIYETMTIKRNLRSKQKGDDKSKKSQKSSKAAKNQSTAISEPSSSPLTSTSPPKTSDPTSDDYITLPPSTADFIIAPPTNEDDLAQP</sequence>
<evidence type="ECO:0000256" key="2">
    <source>
        <dbReference type="SAM" id="SignalP"/>
    </source>
</evidence>
<evidence type="ECO:0000313" key="3">
    <source>
        <dbReference type="EMBL" id="KAG7337146.1"/>
    </source>
</evidence>
<reference evidence="3" key="2">
    <citation type="submission" date="2021-04" db="EMBL/GenBank/DDBJ databases">
        <authorList>
            <person name="Podell S."/>
        </authorList>
    </citation>
    <scope>NUCLEOTIDE SEQUENCE</scope>
    <source>
        <strain evidence="3">Hildebrandi</strain>
    </source>
</reference>
<evidence type="ECO:0000313" key="5">
    <source>
        <dbReference type="Proteomes" id="UP000693970"/>
    </source>
</evidence>
<evidence type="ECO:0000313" key="4">
    <source>
        <dbReference type="EMBL" id="KAG7343678.1"/>
    </source>
</evidence>
<evidence type="ECO:0000256" key="1">
    <source>
        <dbReference type="SAM" id="MobiDB-lite"/>
    </source>
</evidence>
<organism evidence="3 5">
    <name type="scientific">Nitzschia inconspicua</name>
    <dbReference type="NCBI Taxonomy" id="303405"/>
    <lineage>
        <taxon>Eukaryota</taxon>
        <taxon>Sar</taxon>
        <taxon>Stramenopiles</taxon>
        <taxon>Ochrophyta</taxon>
        <taxon>Bacillariophyta</taxon>
        <taxon>Bacillariophyceae</taxon>
        <taxon>Bacillariophycidae</taxon>
        <taxon>Bacillariales</taxon>
        <taxon>Bacillariaceae</taxon>
        <taxon>Nitzschia</taxon>
    </lineage>
</organism>
<feature type="chain" id="PRO_5039882892" evidence="2">
    <location>
        <begin position="22"/>
        <end position="137"/>
    </location>
</feature>
<feature type="compositionally biased region" description="Low complexity" evidence="1">
    <location>
        <begin position="90"/>
        <end position="112"/>
    </location>
</feature>
<reference evidence="3" key="1">
    <citation type="journal article" date="2021" name="Sci. Rep.">
        <title>Diploid genomic architecture of Nitzschia inconspicua, an elite biomass production diatom.</title>
        <authorList>
            <person name="Oliver A."/>
            <person name="Podell S."/>
            <person name="Pinowska A."/>
            <person name="Traller J.C."/>
            <person name="Smith S.R."/>
            <person name="McClure R."/>
            <person name="Beliaev A."/>
            <person name="Bohutskyi P."/>
            <person name="Hill E.A."/>
            <person name="Rabines A."/>
            <person name="Zheng H."/>
            <person name="Allen L.Z."/>
            <person name="Kuo A."/>
            <person name="Grigoriev I.V."/>
            <person name="Allen A.E."/>
            <person name="Hazlebeck D."/>
            <person name="Allen E.E."/>
        </authorList>
    </citation>
    <scope>NUCLEOTIDE SEQUENCE</scope>
    <source>
        <strain evidence="3">Hildebrandi</strain>
    </source>
</reference>